<feature type="binding site" description="in other chain" evidence="10">
    <location>
        <begin position="253"/>
        <end position="254"/>
    </location>
    <ligand>
        <name>ATP</name>
        <dbReference type="ChEBI" id="CHEBI:30616"/>
        <note>ligand shared between two neighboring subunits</note>
    </ligand>
</feature>
<feature type="domain" description="S-adenosylmethionine synthetase central" evidence="14">
    <location>
        <begin position="128"/>
        <end position="254"/>
    </location>
</feature>
<feature type="binding site" description="in other chain" evidence="10">
    <location>
        <position position="102"/>
    </location>
    <ligand>
        <name>L-methionine</name>
        <dbReference type="ChEBI" id="CHEBI:57844"/>
        <note>ligand shared between two neighboring subunits</note>
    </ligand>
</feature>
<dbReference type="GO" id="GO:0006556">
    <property type="term" value="P:S-adenosylmethionine biosynthetic process"/>
    <property type="evidence" value="ECO:0007669"/>
    <property type="project" value="UniProtKB-UniRule"/>
</dbReference>
<dbReference type="Pfam" id="PF02772">
    <property type="entry name" value="S-AdoMet_synt_M"/>
    <property type="match status" value="1"/>
</dbReference>
<dbReference type="InterPro" id="IPR022630">
    <property type="entry name" value="S-AdoMet_synt_C"/>
</dbReference>
<feature type="binding site" evidence="10">
    <location>
        <position position="20"/>
    </location>
    <ligand>
        <name>Mg(2+)</name>
        <dbReference type="ChEBI" id="CHEBI:18420"/>
    </ligand>
</feature>
<evidence type="ECO:0000256" key="11">
    <source>
        <dbReference type="RuleBase" id="RU000542"/>
    </source>
</evidence>
<dbReference type="Proteomes" id="UP000218785">
    <property type="component" value="Chromosome"/>
</dbReference>
<feature type="binding site" evidence="10">
    <location>
        <position position="262"/>
    </location>
    <ligand>
        <name>L-methionine</name>
        <dbReference type="ChEBI" id="CHEBI:57844"/>
        <note>ligand shared between two neighboring subunits</note>
    </ligand>
</feature>
<comment type="subcellular location">
    <subcellularLocation>
        <location evidence="10 11">Cytoplasm</location>
    </subcellularLocation>
</comment>
<keyword evidence="8 10" id="KW-0460">Magnesium</keyword>
<keyword evidence="7 10" id="KW-0067">ATP-binding</keyword>
<evidence type="ECO:0000259" key="13">
    <source>
        <dbReference type="Pfam" id="PF00438"/>
    </source>
</evidence>
<comment type="cofactor">
    <cofactor evidence="10">
        <name>Mg(2+)</name>
        <dbReference type="ChEBI" id="CHEBI:18420"/>
    </cofactor>
    <text evidence="10">Binds 2 divalent ions per subunit.</text>
</comment>
<evidence type="ECO:0000256" key="7">
    <source>
        <dbReference type="ARBA" id="ARBA00022840"/>
    </source>
</evidence>
<dbReference type="PROSITE" id="PS00376">
    <property type="entry name" value="ADOMET_SYNTHASE_1"/>
    <property type="match status" value="1"/>
</dbReference>
<dbReference type="GO" id="GO:0006730">
    <property type="term" value="P:one-carbon metabolic process"/>
    <property type="evidence" value="ECO:0007669"/>
    <property type="project" value="UniProtKB-KW"/>
</dbReference>
<feature type="binding site" description="in other chain" evidence="10">
    <location>
        <begin position="268"/>
        <end position="269"/>
    </location>
    <ligand>
        <name>ATP</name>
        <dbReference type="ChEBI" id="CHEBI:30616"/>
        <note>ligand shared between two neighboring subunits</note>
    </ligand>
</feature>
<evidence type="ECO:0000256" key="4">
    <source>
        <dbReference type="ARBA" id="ARBA00022679"/>
    </source>
</evidence>
<dbReference type="InterPro" id="IPR022636">
    <property type="entry name" value="S-AdoMet_synthetase_sfam"/>
</dbReference>
<feature type="binding site" description="in other chain" evidence="10">
    <location>
        <position position="18"/>
    </location>
    <ligand>
        <name>ATP</name>
        <dbReference type="ChEBI" id="CHEBI:30616"/>
        <note>ligand shared between two neighboring subunits</note>
    </ligand>
</feature>
<dbReference type="GO" id="GO:0005737">
    <property type="term" value="C:cytoplasm"/>
    <property type="evidence" value="ECO:0007669"/>
    <property type="project" value="UniProtKB-SubCell"/>
</dbReference>
<feature type="binding site" description="in other chain" evidence="10">
    <location>
        <position position="293"/>
    </location>
    <ligand>
        <name>L-methionine</name>
        <dbReference type="ChEBI" id="CHEBI:57844"/>
        <note>ligand shared between two neighboring subunits</note>
    </ligand>
</feature>
<feature type="binding site" evidence="10">
    <location>
        <position position="289"/>
    </location>
    <ligand>
        <name>ATP</name>
        <dbReference type="ChEBI" id="CHEBI:30616"/>
        <note>ligand shared between two neighboring subunits</note>
    </ligand>
</feature>
<gene>
    <name evidence="10" type="primary">metK</name>
    <name evidence="16" type="ORF">NIES37_64950</name>
</gene>
<dbReference type="InterPro" id="IPR022629">
    <property type="entry name" value="S-AdoMet_synt_central"/>
</dbReference>
<dbReference type="GO" id="GO:0005524">
    <property type="term" value="F:ATP binding"/>
    <property type="evidence" value="ECO:0007669"/>
    <property type="project" value="UniProtKB-UniRule"/>
</dbReference>
<feature type="region of interest" description="Flexible loop" evidence="10">
    <location>
        <begin position="102"/>
        <end position="112"/>
    </location>
</feature>
<protein>
    <recommendedName>
        <fullName evidence="10">S-adenosylmethionine synthase</fullName>
        <shortName evidence="10">AdoMet synthase</shortName>
        <ecNumber evidence="10">2.5.1.6</ecNumber>
    </recommendedName>
    <alternativeName>
        <fullName evidence="10">MAT</fullName>
    </alternativeName>
    <alternativeName>
        <fullName evidence="10">Methionine adenosyltransferase</fullName>
    </alternativeName>
</protein>
<proteinExistence type="inferred from homology"/>
<evidence type="ECO:0000256" key="10">
    <source>
        <dbReference type="HAMAP-Rule" id="MF_00086"/>
    </source>
</evidence>
<dbReference type="CDD" id="cd18079">
    <property type="entry name" value="S-AdoMet_synt"/>
    <property type="match status" value="1"/>
</dbReference>
<dbReference type="SUPFAM" id="SSF55973">
    <property type="entry name" value="S-adenosylmethionine synthetase"/>
    <property type="match status" value="3"/>
</dbReference>
<dbReference type="EC" id="2.5.1.6" evidence="10"/>
<evidence type="ECO:0000256" key="1">
    <source>
        <dbReference type="ARBA" id="ARBA00005224"/>
    </source>
</evidence>
<dbReference type="GO" id="GO:0000287">
    <property type="term" value="F:magnesium ion binding"/>
    <property type="evidence" value="ECO:0007669"/>
    <property type="project" value="UniProtKB-UniRule"/>
</dbReference>
<evidence type="ECO:0000256" key="8">
    <source>
        <dbReference type="ARBA" id="ARBA00022842"/>
    </source>
</evidence>
<keyword evidence="10" id="KW-0963">Cytoplasm</keyword>
<keyword evidence="17" id="KW-1185">Reference proteome</keyword>
<dbReference type="KEGG" id="ttq:NIES37_64950"/>
<accession>A0A1Z4N9Z1</accession>
<evidence type="ECO:0000256" key="2">
    <source>
        <dbReference type="ARBA" id="ARBA00009685"/>
    </source>
</evidence>
<evidence type="ECO:0000256" key="12">
    <source>
        <dbReference type="RuleBase" id="RU004462"/>
    </source>
</evidence>
<dbReference type="EMBL" id="AP018248">
    <property type="protein sequence ID" value="BAZ02482.1"/>
    <property type="molecule type" value="Genomic_DNA"/>
</dbReference>
<feature type="binding site" evidence="10">
    <location>
        <position position="46"/>
    </location>
    <ligand>
        <name>K(+)</name>
        <dbReference type="ChEBI" id="CHEBI:29103"/>
    </ligand>
</feature>
<comment type="catalytic activity">
    <reaction evidence="10">
        <text>L-methionine + ATP + H2O = S-adenosyl-L-methionine + phosphate + diphosphate</text>
        <dbReference type="Rhea" id="RHEA:21080"/>
        <dbReference type="ChEBI" id="CHEBI:15377"/>
        <dbReference type="ChEBI" id="CHEBI:30616"/>
        <dbReference type="ChEBI" id="CHEBI:33019"/>
        <dbReference type="ChEBI" id="CHEBI:43474"/>
        <dbReference type="ChEBI" id="CHEBI:57844"/>
        <dbReference type="ChEBI" id="CHEBI:59789"/>
        <dbReference type="EC" id="2.5.1.6"/>
    </reaction>
</comment>
<dbReference type="Pfam" id="PF02773">
    <property type="entry name" value="S-AdoMet_synt_C"/>
    <property type="match status" value="1"/>
</dbReference>
<evidence type="ECO:0000259" key="14">
    <source>
        <dbReference type="Pfam" id="PF02772"/>
    </source>
</evidence>
<dbReference type="Pfam" id="PF00438">
    <property type="entry name" value="S-AdoMet_synt_N"/>
    <property type="match status" value="1"/>
</dbReference>
<comment type="cofactor">
    <cofactor evidence="10">
        <name>K(+)</name>
        <dbReference type="ChEBI" id="CHEBI:29103"/>
    </cofactor>
    <text evidence="10">Binds 1 potassium ion per subunit.</text>
</comment>
<evidence type="ECO:0000256" key="6">
    <source>
        <dbReference type="ARBA" id="ARBA00022741"/>
    </source>
</evidence>
<evidence type="ECO:0000256" key="5">
    <source>
        <dbReference type="ARBA" id="ARBA00022723"/>
    </source>
</evidence>
<dbReference type="InterPro" id="IPR022628">
    <property type="entry name" value="S-AdoMet_synt_N"/>
</dbReference>
<dbReference type="UniPathway" id="UPA00315">
    <property type="reaction ID" value="UER00080"/>
</dbReference>
<feature type="binding site" description="in other chain" evidence="10">
    <location>
        <position position="59"/>
    </location>
    <ligand>
        <name>L-methionine</name>
        <dbReference type="ChEBI" id="CHEBI:57844"/>
        <note>ligand shared between two neighboring subunits</note>
    </ligand>
</feature>
<comment type="function">
    <text evidence="10">Catalyzes the formation of S-adenosylmethionine (AdoMet) from methionine and ATP. The overall synthetic reaction is composed of two sequential steps, AdoMet formation and the subsequent tripolyphosphate hydrolysis which occurs prior to release of AdoMet from the enzyme.</text>
</comment>
<dbReference type="FunFam" id="3.30.300.10:FF:000003">
    <property type="entry name" value="S-adenosylmethionine synthase"/>
    <property type="match status" value="1"/>
</dbReference>
<keyword evidence="9 10" id="KW-0630">Potassium</keyword>
<dbReference type="NCBIfam" id="TIGR01034">
    <property type="entry name" value="metK"/>
    <property type="match status" value="1"/>
</dbReference>
<evidence type="ECO:0000256" key="9">
    <source>
        <dbReference type="ARBA" id="ARBA00022958"/>
    </source>
</evidence>
<feature type="domain" description="S-adenosylmethionine synthetase C-terminal" evidence="15">
    <location>
        <begin position="256"/>
        <end position="402"/>
    </location>
</feature>
<dbReference type="GO" id="GO:0004478">
    <property type="term" value="F:methionine adenosyltransferase activity"/>
    <property type="evidence" value="ECO:0007669"/>
    <property type="project" value="UniProtKB-UniRule"/>
</dbReference>
<dbReference type="AlphaFoldDB" id="A0A1Z4N9Z1"/>
<evidence type="ECO:0000313" key="16">
    <source>
        <dbReference type="EMBL" id="BAZ02482.1"/>
    </source>
</evidence>
<comment type="pathway">
    <text evidence="1 10">Amino-acid biosynthesis; S-adenosyl-L-methionine biosynthesis; S-adenosyl-L-methionine from L-methionine: step 1/1.</text>
</comment>
<evidence type="ECO:0000259" key="15">
    <source>
        <dbReference type="Pfam" id="PF02773"/>
    </source>
</evidence>
<feature type="binding site" description="in other chain" evidence="10">
    <location>
        <begin position="177"/>
        <end position="179"/>
    </location>
    <ligand>
        <name>ATP</name>
        <dbReference type="ChEBI" id="CHEBI:30616"/>
        <note>ligand shared between two neighboring subunits</note>
    </ligand>
</feature>
<feature type="binding site" evidence="10">
    <location>
        <position position="285"/>
    </location>
    <ligand>
        <name>ATP</name>
        <dbReference type="ChEBI" id="CHEBI:30616"/>
        <note>ligand shared between two neighboring subunits</note>
    </ligand>
</feature>
<evidence type="ECO:0000256" key="3">
    <source>
        <dbReference type="ARBA" id="ARBA00022563"/>
    </source>
</evidence>
<dbReference type="Gene3D" id="3.30.300.10">
    <property type="match status" value="3"/>
</dbReference>
<comment type="similarity">
    <text evidence="2 10 12">Belongs to the AdoMet synthase family.</text>
</comment>
<dbReference type="HAMAP" id="MF_00086">
    <property type="entry name" value="S_AdoMet_synth1"/>
    <property type="match status" value="1"/>
</dbReference>
<dbReference type="InterPro" id="IPR022631">
    <property type="entry name" value="ADOMET_SYNTHASE_CS"/>
</dbReference>
<feature type="binding site" evidence="10">
    <location>
        <position position="262"/>
    </location>
    <ligand>
        <name>ATP</name>
        <dbReference type="ChEBI" id="CHEBI:30616"/>
        <note>ligand shared between two neighboring subunits</note>
    </ligand>
</feature>
<keyword evidence="4 10" id="KW-0808">Transferase</keyword>
<keyword evidence="3 10" id="KW-0554">One-carbon metabolism</keyword>
<dbReference type="InterPro" id="IPR002133">
    <property type="entry name" value="S-AdoMet_synthetase"/>
</dbReference>
<keyword evidence="5 10" id="KW-0479">Metal-binding</keyword>
<comment type="subunit">
    <text evidence="10">Homotetramer; dimer of dimers.</text>
</comment>
<dbReference type="PANTHER" id="PTHR11964">
    <property type="entry name" value="S-ADENOSYLMETHIONINE SYNTHETASE"/>
    <property type="match status" value="1"/>
</dbReference>
<keyword evidence="6 10" id="KW-0547">Nucleotide-binding</keyword>
<sequence>MPLSRRYLFTSESVTEGHPDKICDQISDTILDALLTQDPTSRVAAEVVVNTGLVLITGEITTQANVNYVNLARQKIAEIGYTNADNGFSANSTSVLVALDEQSPDIAQGVNTAHETREQDSEELFDSIGAGDQGIMFGFACNETPELVPLPICLAHRIARRLAAVRKTGDLSYLRPDGKTQVTVIYEDGRPVGIDTILISTQHTASIGEITDEEAVQAKIKQDLWTAVVEPVFGDIDIKPDEQTRFLVNPTGKFVIGGPQGDSGLTGRKIIVDTYGGYSRHGGGAFSGKDPTKVDRSAAYAARYVAKNIVAAELAEKCEVQLSYAIGVARPVSIFLDTFGTGKVDDNILLELVKKHFELRPAGIIHAFNLRNLPNERGGRFYQDVAAYGHFGRNDLDLPWERTDKADLLKQAVNESLTAAIAQALK</sequence>
<feature type="domain" description="S-adenosylmethionine synthetase N-terminal" evidence="13">
    <location>
        <begin position="7"/>
        <end position="104"/>
    </location>
</feature>
<reference evidence="16 17" key="1">
    <citation type="submission" date="2017-06" db="EMBL/GenBank/DDBJ databases">
        <title>Genome sequencing of cyanobaciteial culture collection at National Institute for Environmental Studies (NIES).</title>
        <authorList>
            <person name="Hirose Y."/>
            <person name="Shimura Y."/>
            <person name="Fujisawa T."/>
            <person name="Nakamura Y."/>
            <person name="Kawachi M."/>
        </authorList>
    </citation>
    <scope>NUCLEOTIDE SEQUENCE [LARGE SCALE GENOMIC DNA]</scope>
    <source>
        <strain evidence="16 17">NIES-37</strain>
    </source>
</reference>
<name>A0A1Z4N9Z1_9CYAN</name>
<dbReference type="PROSITE" id="PS00377">
    <property type="entry name" value="ADOMET_SYNTHASE_2"/>
    <property type="match status" value="1"/>
</dbReference>
<organism evidence="16 17">
    <name type="scientific">Tolypothrix tenuis PCC 7101</name>
    <dbReference type="NCBI Taxonomy" id="231146"/>
    <lineage>
        <taxon>Bacteria</taxon>
        <taxon>Bacillati</taxon>
        <taxon>Cyanobacteriota</taxon>
        <taxon>Cyanophyceae</taxon>
        <taxon>Nostocales</taxon>
        <taxon>Tolypothrichaceae</taxon>
        <taxon>Tolypothrix</taxon>
    </lineage>
</organism>
<evidence type="ECO:0000313" key="17">
    <source>
        <dbReference type="Proteomes" id="UP000218785"/>
    </source>
</evidence>
<dbReference type="PIRSF" id="PIRSF000497">
    <property type="entry name" value="MAT"/>
    <property type="match status" value="1"/>
</dbReference>